<reference evidence="2 3" key="1">
    <citation type="submission" date="2021-03" db="EMBL/GenBank/DDBJ databases">
        <title>Antimicrobial resistance genes in bacteria isolated from Japanese honey, and their potential for conferring macrolide and lincosamide resistance in the American foulbrood pathogen Paenibacillus larvae.</title>
        <authorList>
            <person name="Okamoto M."/>
            <person name="Kumagai M."/>
            <person name="Kanamori H."/>
            <person name="Takamatsu D."/>
        </authorList>
    </citation>
    <scope>NUCLEOTIDE SEQUENCE [LARGE SCALE GENOMIC DNA]</scope>
    <source>
        <strain evidence="2 3">J42TS3</strain>
    </source>
</reference>
<organism evidence="2 3">
    <name type="scientific">Paenibacillus vini</name>
    <dbReference type="NCBI Taxonomy" id="1476024"/>
    <lineage>
        <taxon>Bacteria</taxon>
        <taxon>Bacillati</taxon>
        <taxon>Bacillota</taxon>
        <taxon>Bacilli</taxon>
        <taxon>Bacillales</taxon>
        <taxon>Paenibacillaceae</taxon>
        <taxon>Paenibacillus</taxon>
    </lineage>
</organism>
<comment type="caution">
    <text evidence="2">The sequence shown here is derived from an EMBL/GenBank/DDBJ whole genome shotgun (WGS) entry which is preliminary data.</text>
</comment>
<name>A0ABQ4M9W3_9BACL</name>
<keyword evidence="1" id="KW-0472">Membrane</keyword>
<proteinExistence type="predicted"/>
<protein>
    <submittedName>
        <fullName evidence="2">Uncharacterized protein</fullName>
    </submittedName>
</protein>
<feature type="transmembrane region" description="Helical" evidence="1">
    <location>
        <begin position="12"/>
        <end position="31"/>
    </location>
</feature>
<dbReference type="EMBL" id="BOSL01000004">
    <property type="protein sequence ID" value="GIP52783.1"/>
    <property type="molecule type" value="Genomic_DNA"/>
</dbReference>
<accession>A0ABQ4M9W3</accession>
<evidence type="ECO:0000256" key="1">
    <source>
        <dbReference type="SAM" id="Phobius"/>
    </source>
</evidence>
<evidence type="ECO:0000313" key="2">
    <source>
        <dbReference type="EMBL" id="GIP52783.1"/>
    </source>
</evidence>
<keyword evidence="1" id="KW-0812">Transmembrane</keyword>
<keyword evidence="3" id="KW-1185">Reference proteome</keyword>
<dbReference type="Proteomes" id="UP000679992">
    <property type="component" value="Unassembled WGS sequence"/>
</dbReference>
<dbReference type="RefSeq" id="WP_211022259.1">
    <property type="nucleotide sequence ID" value="NZ_BOSL01000004.1"/>
</dbReference>
<evidence type="ECO:0000313" key="3">
    <source>
        <dbReference type="Proteomes" id="UP000679992"/>
    </source>
</evidence>
<sequence length="220" mass="23618">MKQGFADKRFVSVLAIAFLIILLTGLFYMFWYRPALSESKTLLAESNEKLKFLQATESIVKNKRDEVKNSAGNETANKKVVPESLDQEGILRDLETARQASGAMIKEISFGTDAAGGESATGTSAAEDLAASGKPAEMALSLALSGMMDRANLLAVGLSPVRAEVRLSASLPQAKQFAASLQQAERLYVVQSFSFGEGNEGLEKAVSISISTFYRAPNNP</sequence>
<gene>
    <name evidence="2" type="ORF">J42TS3_18180</name>
</gene>
<keyword evidence="1" id="KW-1133">Transmembrane helix</keyword>